<evidence type="ECO:0000259" key="4">
    <source>
        <dbReference type="Pfam" id="PF23559"/>
    </source>
</evidence>
<dbReference type="Gene3D" id="3.40.50.300">
    <property type="entry name" value="P-loop containing nucleotide triphosphate hydrolases"/>
    <property type="match status" value="1"/>
</dbReference>
<dbReference type="EMBL" id="JAXIOK010000017">
    <property type="protein sequence ID" value="KAK4750586.1"/>
    <property type="molecule type" value="Genomic_DNA"/>
</dbReference>
<evidence type="ECO:0008006" key="8">
    <source>
        <dbReference type="Google" id="ProtNLM"/>
    </source>
</evidence>
<dbReference type="GO" id="GO:0043531">
    <property type="term" value="F:ADP binding"/>
    <property type="evidence" value="ECO:0007669"/>
    <property type="project" value="InterPro"/>
</dbReference>
<dbReference type="Proteomes" id="UP001345219">
    <property type="component" value="Chromosome 4"/>
</dbReference>
<dbReference type="Pfam" id="PF00931">
    <property type="entry name" value="NB-ARC"/>
    <property type="match status" value="1"/>
</dbReference>
<name>A0AAN7PL68_9MYRT</name>
<keyword evidence="1" id="KW-0677">Repeat</keyword>
<dbReference type="SUPFAM" id="SSF52058">
    <property type="entry name" value="L domain-like"/>
    <property type="match status" value="1"/>
</dbReference>
<dbReference type="InterPro" id="IPR036388">
    <property type="entry name" value="WH-like_DNA-bd_sf"/>
</dbReference>
<dbReference type="SUPFAM" id="SSF52540">
    <property type="entry name" value="P-loop containing nucleoside triphosphate hydrolases"/>
    <property type="match status" value="1"/>
</dbReference>
<feature type="domain" description="Disease resistance protein winged helix" evidence="4">
    <location>
        <begin position="361"/>
        <end position="432"/>
    </location>
</feature>
<keyword evidence="7" id="KW-1185">Reference proteome</keyword>
<dbReference type="InterPro" id="IPR032675">
    <property type="entry name" value="LRR_dom_sf"/>
</dbReference>
<dbReference type="Pfam" id="PF23559">
    <property type="entry name" value="WHD_DRP"/>
    <property type="match status" value="1"/>
</dbReference>
<dbReference type="PANTHER" id="PTHR23155:SF1205">
    <property type="entry name" value="DISEASE RESISTANCE PROTEIN RPM1"/>
    <property type="match status" value="1"/>
</dbReference>
<proteinExistence type="predicted"/>
<dbReference type="PANTHER" id="PTHR23155">
    <property type="entry name" value="DISEASE RESISTANCE PROTEIN RP"/>
    <property type="match status" value="1"/>
</dbReference>
<reference evidence="6 7" key="1">
    <citation type="journal article" date="2023" name="Hortic Res">
        <title>Pangenome of water caltrop reveals structural variations and asymmetric subgenome divergence after allopolyploidization.</title>
        <authorList>
            <person name="Zhang X."/>
            <person name="Chen Y."/>
            <person name="Wang L."/>
            <person name="Yuan Y."/>
            <person name="Fang M."/>
            <person name="Shi L."/>
            <person name="Lu R."/>
            <person name="Comes H.P."/>
            <person name="Ma Y."/>
            <person name="Chen Y."/>
            <person name="Huang G."/>
            <person name="Zhou Y."/>
            <person name="Zheng Z."/>
            <person name="Qiu Y."/>
        </authorList>
    </citation>
    <scope>NUCLEOTIDE SEQUENCE [LARGE SCALE GENOMIC DNA]</scope>
    <source>
        <tissue evidence="6">Roots</tissue>
    </source>
</reference>
<dbReference type="FunFam" id="1.10.10.10:FF:000322">
    <property type="entry name" value="Probable disease resistance protein At1g63360"/>
    <property type="match status" value="1"/>
</dbReference>
<dbReference type="InterPro" id="IPR055414">
    <property type="entry name" value="LRR_R13L4/SHOC2-like"/>
</dbReference>
<dbReference type="InterPro" id="IPR044974">
    <property type="entry name" value="Disease_R_plants"/>
</dbReference>
<evidence type="ECO:0000259" key="5">
    <source>
        <dbReference type="Pfam" id="PF23598"/>
    </source>
</evidence>
<evidence type="ECO:0000313" key="7">
    <source>
        <dbReference type="Proteomes" id="UP001345219"/>
    </source>
</evidence>
<comment type="caution">
    <text evidence="6">The sequence shown here is derived from an EMBL/GenBank/DDBJ whole genome shotgun (WGS) entry which is preliminary data.</text>
</comment>
<gene>
    <name evidence="6" type="ORF">SAY87_004068</name>
</gene>
<dbReference type="PRINTS" id="PR00364">
    <property type="entry name" value="DISEASERSIST"/>
</dbReference>
<dbReference type="GO" id="GO:0098542">
    <property type="term" value="P:defense response to other organism"/>
    <property type="evidence" value="ECO:0007669"/>
    <property type="project" value="TreeGrafter"/>
</dbReference>
<dbReference type="InterPro" id="IPR002182">
    <property type="entry name" value="NB-ARC"/>
</dbReference>
<dbReference type="InterPro" id="IPR042197">
    <property type="entry name" value="Apaf_helical"/>
</dbReference>
<dbReference type="Pfam" id="PF23598">
    <property type="entry name" value="LRR_14"/>
    <property type="match status" value="1"/>
</dbReference>
<feature type="domain" description="NB-ARC" evidence="3">
    <location>
        <begin position="100"/>
        <end position="278"/>
    </location>
</feature>
<accession>A0AAN7PL68</accession>
<evidence type="ECO:0000313" key="6">
    <source>
        <dbReference type="EMBL" id="KAK4750586.1"/>
    </source>
</evidence>
<dbReference type="Gene3D" id="1.10.10.10">
    <property type="entry name" value="Winged helix-like DNA-binding domain superfamily/Winged helix DNA-binding domain"/>
    <property type="match status" value="1"/>
</dbReference>
<dbReference type="Gene3D" id="3.80.10.10">
    <property type="entry name" value="Ribonuclease Inhibitor"/>
    <property type="match status" value="1"/>
</dbReference>
<evidence type="ECO:0000259" key="3">
    <source>
        <dbReference type="Pfam" id="PF00931"/>
    </source>
</evidence>
<sequence>MEDILCRFMFHVPHHFHRHQVSKVPHGMHHFVSRRNALSELSSKMKAVKDRVKDLGDIKQLLDHVQDKGRIREESTSECSVFGDILHHQIHAEEEAVGFQRHMEQILNQLLSEESRSTITVYIVGPAGSGKTLLAKKVYNNDRVRSAFDFPFWVRVSSRQSSQEGILHSIERQMLVQVENNPTPLGVGDNRSELKKRLGGILKDQKCLIVLDDVRRTEDWKRILNILPAGSLGSRIIVTSCDLAVASLCVNSEPRYLHELKGLQWQDAWSVFCSNAFQSVGGKCPRQLHEWAKKIVQKCEGLPSALKTVSSLLSDKSDPIEWKRIYESIGTDKSMVRSLLPCYNDLRTRPDLKSCFLYFGMFPEDHEVQAQRLIRLWITEGFVPKDGDRSLESVVAEKNLRELVDRNLVSVTKRDIDGRIRGCRVMKLVREFLISKAKEENFLVFSEKRPPSSSDEKVRRLSLLDPDFSSSLLGKNTSDARSAFFFGTADHGSLIQPLNMLRVLDMKGAPIDRFPEAILGLLLLRYLSLQNTRIRGIPKSIKKLSYLETLDLKKTLITNLPRNIFRLQNLRHLLVYHEGAKPVEIGDRGVGNLTEIEKLSLIKVNSKIIKELRNLVRLKKLGITGLEERDGKGLCEALQKMSDLSVLDVRSDGEDVPLHLDHIPNKPEFKFLQRLYLKGRIVRFPRWISSLDSLIKIHLKGSRMTGAQPLQFLRNLPNLLELQMVDSCTGDCLEFQAGTFKKLKLLAIEKFDRLNTIVFQHEAMPELQKLKICNCLSLRIFPLGVEHLPHLEELILLNMNEELVNKVKNEARSIQRITQIQRTSNPM</sequence>
<keyword evidence="2" id="KW-0611">Plant defense</keyword>
<evidence type="ECO:0000256" key="2">
    <source>
        <dbReference type="ARBA" id="ARBA00022821"/>
    </source>
</evidence>
<dbReference type="InterPro" id="IPR058922">
    <property type="entry name" value="WHD_DRP"/>
</dbReference>
<feature type="domain" description="Disease resistance R13L4/SHOC-2-like LRR" evidence="5">
    <location>
        <begin position="480"/>
        <end position="816"/>
    </location>
</feature>
<organism evidence="6 7">
    <name type="scientific">Trapa incisa</name>
    <dbReference type="NCBI Taxonomy" id="236973"/>
    <lineage>
        <taxon>Eukaryota</taxon>
        <taxon>Viridiplantae</taxon>
        <taxon>Streptophyta</taxon>
        <taxon>Embryophyta</taxon>
        <taxon>Tracheophyta</taxon>
        <taxon>Spermatophyta</taxon>
        <taxon>Magnoliopsida</taxon>
        <taxon>eudicotyledons</taxon>
        <taxon>Gunneridae</taxon>
        <taxon>Pentapetalae</taxon>
        <taxon>rosids</taxon>
        <taxon>malvids</taxon>
        <taxon>Myrtales</taxon>
        <taxon>Lythraceae</taxon>
        <taxon>Trapa</taxon>
    </lineage>
</organism>
<dbReference type="AlphaFoldDB" id="A0AAN7PL68"/>
<evidence type="ECO:0000256" key="1">
    <source>
        <dbReference type="ARBA" id="ARBA00022737"/>
    </source>
</evidence>
<protein>
    <recommendedName>
        <fullName evidence="8">NB-ARC domain-containing protein</fullName>
    </recommendedName>
</protein>
<dbReference type="Gene3D" id="1.10.8.430">
    <property type="entry name" value="Helical domain of apoptotic protease-activating factors"/>
    <property type="match status" value="1"/>
</dbReference>
<dbReference type="InterPro" id="IPR027417">
    <property type="entry name" value="P-loop_NTPase"/>
</dbReference>